<dbReference type="Gramene" id="Pp3c26_11390V3.3">
    <property type="protein sequence ID" value="Pp3c26_11390V3.3"/>
    <property type="gene ID" value="Pp3c26_11390"/>
</dbReference>
<dbReference type="InterPro" id="IPR041885">
    <property type="entry name" value="MAN1_winged_helix_dom"/>
</dbReference>
<evidence type="ECO:0000256" key="3">
    <source>
        <dbReference type="ARBA" id="ARBA00022692"/>
    </source>
</evidence>
<dbReference type="GO" id="GO:0071763">
    <property type="term" value="P:nuclear membrane organization"/>
    <property type="evidence" value="ECO:0000318"/>
    <property type="project" value="GO_Central"/>
</dbReference>
<dbReference type="Pfam" id="PF09402">
    <property type="entry name" value="MSC"/>
    <property type="match status" value="1"/>
</dbReference>
<evidence type="ECO:0000256" key="7">
    <source>
        <dbReference type="SAM" id="MobiDB-lite"/>
    </source>
</evidence>
<evidence type="ECO:0000256" key="4">
    <source>
        <dbReference type="ARBA" id="ARBA00022989"/>
    </source>
</evidence>
<reference evidence="10 12" key="1">
    <citation type="journal article" date="2008" name="Science">
        <title>The Physcomitrella genome reveals evolutionary insights into the conquest of land by plants.</title>
        <authorList>
            <person name="Rensing S."/>
            <person name="Lang D."/>
            <person name="Zimmer A."/>
            <person name="Terry A."/>
            <person name="Salamov A."/>
            <person name="Shapiro H."/>
            <person name="Nishiyama T."/>
            <person name="Perroud P.-F."/>
            <person name="Lindquist E."/>
            <person name="Kamisugi Y."/>
            <person name="Tanahashi T."/>
            <person name="Sakakibara K."/>
            <person name="Fujita T."/>
            <person name="Oishi K."/>
            <person name="Shin-I T."/>
            <person name="Kuroki Y."/>
            <person name="Toyoda A."/>
            <person name="Suzuki Y."/>
            <person name="Hashimoto A."/>
            <person name="Yamaguchi K."/>
            <person name="Sugano A."/>
            <person name="Kohara Y."/>
            <person name="Fujiyama A."/>
            <person name="Anterola A."/>
            <person name="Aoki S."/>
            <person name="Ashton N."/>
            <person name="Barbazuk W.B."/>
            <person name="Barker E."/>
            <person name="Bennetzen J."/>
            <person name="Bezanilla M."/>
            <person name="Blankenship R."/>
            <person name="Cho S.H."/>
            <person name="Dutcher S."/>
            <person name="Estelle M."/>
            <person name="Fawcett J.A."/>
            <person name="Gundlach H."/>
            <person name="Hanada K."/>
            <person name="Heyl A."/>
            <person name="Hicks K.A."/>
            <person name="Hugh J."/>
            <person name="Lohr M."/>
            <person name="Mayer K."/>
            <person name="Melkozernov A."/>
            <person name="Murata T."/>
            <person name="Nelson D."/>
            <person name="Pils B."/>
            <person name="Prigge M."/>
            <person name="Reiss B."/>
            <person name="Renner T."/>
            <person name="Rombauts S."/>
            <person name="Rushton P."/>
            <person name="Sanderfoot A."/>
            <person name="Schween G."/>
            <person name="Shiu S.-H."/>
            <person name="Stueber K."/>
            <person name="Theodoulou F.L."/>
            <person name="Tu H."/>
            <person name="Van de Peer Y."/>
            <person name="Verrier P.J."/>
            <person name="Waters E."/>
            <person name="Wood A."/>
            <person name="Yang L."/>
            <person name="Cove D."/>
            <person name="Cuming A."/>
            <person name="Hasebe M."/>
            <person name="Lucas S."/>
            <person name="Mishler D.B."/>
            <person name="Reski R."/>
            <person name="Grigoriev I."/>
            <person name="Quatrano R.S."/>
            <person name="Boore J.L."/>
        </authorList>
    </citation>
    <scope>NUCLEOTIDE SEQUENCE [LARGE SCALE GENOMIC DNA]</scope>
    <source>
        <strain evidence="11 12">cv. Gransden 2004</strain>
    </source>
</reference>
<evidence type="ECO:0000313" key="12">
    <source>
        <dbReference type="Proteomes" id="UP000006727"/>
    </source>
</evidence>
<dbReference type="Gene3D" id="1.10.10.1180">
    <property type="entry name" value="MAN1, winged-helix domain"/>
    <property type="match status" value="1"/>
</dbReference>
<evidence type="ECO:0000256" key="8">
    <source>
        <dbReference type="SAM" id="Phobius"/>
    </source>
</evidence>
<dbReference type="Gramene" id="Pp3c26_11390V3.1">
    <property type="protein sequence ID" value="Pp3c26_11390V3.1"/>
    <property type="gene ID" value="Pp3c26_11390"/>
</dbReference>
<accession>A0A2K1ICP4</accession>
<dbReference type="PaxDb" id="3218-PP1S6_218V6.1"/>
<dbReference type="PANTHER" id="PTHR47808">
    <property type="entry name" value="INNER NUCLEAR MEMBRANE PROTEIN HEH2-RELATED"/>
    <property type="match status" value="1"/>
</dbReference>
<evidence type="ECO:0000313" key="11">
    <source>
        <dbReference type="EnsemblPlants" id="Pp3c26_11390V3.1"/>
    </source>
</evidence>
<dbReference type="EnsemblPlants" id="Pp3c26_11390V3.3">
    <property type="protein sequence ID" value="Pp3c26_11390V3.3"/>
    <property type="gene ID" value="Pp3c26_11390"/>
</dbReference>
<evidence type="ECO:0000256" key="5">
    <source>
        <dbReference type="ARBA" id="ARBA00023136"/>
    </source>
</evidence>
<dbReference type="EMBL" id="ABEU02000026">
    <property type="protein sequence ID" value="PNR27037.1"/>
    <property type="molecule type" value="Genomic_DNA"/>
</dbReference>
<dbReference type="EnsemblPlants" id="Pp3c26_11390V3.2">
    <property type="protein sequence ID" value="Pp3c26_11390V3.2"/>
    <property type="gene ID" value="Pp3c26_11390"/>
</dbReference>
<feature type="transmembrane region" description="Helical" evidence="8">
    <location>
        <begin position="249"/>
        <end position="270"/>
    </location>
</feature>
<gene>
    <name evidence="11" type="primary">LOC112277675</name>
    <name evidence="10" type="ORF">PHYPA_030518</name>
</gene>
<evidence type="ECO:0000256" key="1">
    <source>
        <dbReference type="ARBA" id="ARBA00004540"/>
    </source>
</evidence>
<evidence type="ECO:0000259" key="9">
    <source>
        <dbReference type="Pfam" id="PF09402"/>
    </source>
</evidence>
<dbReference type="GO" id="GO:0003682">
    <property type="term" value="F:chromatin binding"/>
    <property type="evidence" value="ECO:0007669"/>
    <property type="project" value="InterPro"/>
</dbReference>
<dbReference type="Gramene" id="Pp3c26_11390V3.2">
    <property type="protein sequence ID" value="Pp3c26_11390V3.2"/>
    <property type="gene ID" value="Pp3c26_11390"/>
</dbReference>
<dbReference type="Proteomes" id="UP000006727">
    <property type="component" value="Chromosome 26"/>
</dbReference>
<dbReference type="OrthoDB" id="341403at2759"/>
<comment type="subcellular location">
    <subcellularLocation>
        <location evidence="1">Nucleus inner membrane</location>
    </subcellularLocation>
</comment>
<keyword evidence="12" id="KW-1185">Reference proteome</keyword>
<evidence type="ECO:0000313" key="10">
    <source>
        <dbReference type="EMBL" id="PNR27037.1"/>
    </source>
</evidence>
<dbReference type="InterPro" id="IPR018996">
    <property type="entry name" value="Man1/Src1-like_C"/>
</dbReference>
<keyword evidence="4 8" id="KW-1133">Transmembrane helix</keyword>
<dbReference type="RefSeq" id="XP_073387878.1">
    <property type="nucleotide sequence ID" value="XM_073531777.1"/>
</dbReference>
<reference evidence="11" key="3">
    <citation type="submission" date="2020-12" db="UniProtKB">
        <authorList>
            <consortium name="EnsemblPlants"/>
        </authorList>
    </citation>
    <scope>IDENTIFICATION</scope>
</reference>
<feature type="transmembrane region" description="Helical" evidence="8">
    <location>
        <begin position="71"/>
        <end position="92"/>
    </location>
</feature>
<dbReference type="GO" id="GO:0005637">
    <property type="term" value="C:nuclear inner membrane"/>
    <property type="evidence" value="ECO:0000318"/>
    <property type="project" value="GO_Central"/>
</dbReference>
<feature type="domain" description="Man1/Src1-like C-terminal" evidence="9">
    <location>
        <begin position="97"/>
        <end position="357"/>
    </location>
</feature>
<keyword evidence="2" id="KW-0597">Phosphoprotein</keyword>
<keyword evidence="3 8" id="KW-0812">Transmembrane</keyword>
<sequence>MPLPQSSPVCVAKPSHYASPVKFETKYEPASTPTSSGKPDKDRRHKKKQHHSSGKKRSGTPLSLKEQIVQLIAILLTAAVVYNVTLTAIGWFEEARRPFCDDQQDPLRDNCRPCPENGICRGGELRCIPGFRRQGALCVPDKQIDRNAQNLADFVLNKVCKISGDSLCRNEDISWIPEHQIWDASEEEKMGLDAENVLLVHEKALQLVRDKLNIRIDDFGLREFRCPIALALTYQPIGCRIRKLIKANIYGIFIASFIVIFVSVYILRYLQSRRLVTRAEELYMQVCEVLEERSTGSSGETKWVVASRLRDHLLLPSERKVATLWKEVERLVQEDSRIDQYPKLVNGDSRVVWEWQGEGTLRTPNKDSKR</sequence>
<proteinExistence type="predicted"/>
<dbReference type="InterPro" id="IPR044780">
    <property type="entry name" value="Heh2/Src1"/>
</dbReference>
<keyword evidence="5 8" id="KW-0472">Membrane</keyword>
<dbReference type="AlphaFoldDB" id="A0A2K1ICP4"/>
<dbReference type="GeneID" id="112277675"/>
<feature type="region of interest" description="Disordered" evidence="7">
    <location>
        <begin position="22"/>
        <end position="60"/>
    </location>
</feature>
<feature type="compositionally biased region" description="Basic residues" evidence="7">
    <location>
        <begin position="43"/>
        <end position="58"/>
    </location>
</feature>
<name>A0A2K1ICP4_PHYPA</name>
<evidence type="ECO:0000256" key="2">
    <source>
        <dbReference type="ARBA" id="ARBA00022553"/>
    </source>
</evidence>
<dbReference type="GO" id="GO:0034399">
    <property type="term" value="C:nuclear periphery"/>
    <property type="evidence" value="ECO:0000318"/>
    <property type="project" value="GO_Central"/>
</dbReference>
<dbReference type="EnsemblPlants" id="Pp3c26_11390V3.1">
    <property type="protein sequence ID" value="Pp3c26_11390V3.1"/>
    <property type="gene ID" value="Pp3c26_11390"/>
</dbReference>
<reference evidence="10 12" key="2">
    <citation type="journal article" date="2018" name="Plant J.">
        <title>The Physcomitrella patens chromosome-scale assembly reveals moss genome structure and evolution.</title>
        <authorList>
            <person name="Lang D."/>
            <person name="Ullrich K.K."/>
            <person name="Murat F."/>
            <person name="Fuchs J."/>
            <person name="Jenkins J."/>
            <person name="Haas F.B."/>
            <person name="Piednoel M."/>
            <person name="Gundlach H."/>
            <person name="Van Bel M."/>
            <person name="Meyberg R."/>
            <person name="Vives C."/>
            <person name="Morata J."/>
            <person name="Symeonidi A."/>
            <person name="Hiss M."/>
            <person name="Muchero W."/>
            <person name="Kamisugi Y."/>
            <person name="Saleh O."/>
            <person name="Blanc G."/>
            <person name="Decker E.L."/>
            <person name="van Gessel N."/>
            <person name="Grimwood J."/>
            <person name="Hayes R.D."/>
            <person name="Graham S.W."/>
            <person name="Gunter L.E."/>
            <person name="McDaniel S.F."/>
            <person name="Hoernstein S.N.W."/>
            <person name="Larsson A."/>
            <person name="Li F.W."/>
            <person name="Perroud P.F."/>
            <person name="Phillips J."/>
            <person name="Ranjan P."/>
            <person name="Rokshar D.S."/>
            <person name="Rothfels C.J."/>
            <person name="Schneider L."/>
            <person name="Shu S."/>
            <person name="Stevenson D.W."/>
            <person name="Thummler F."/>
            <person name="Tillich M."/>
            <person name="Villarreal Aguilar J.C."/>
            <person name="Widiez T."/>
            <person name="Wong G.K."/>
            <person name="Wymore A."/>
            <person name="Zhang Y."/>
            <person name="Zimmer A.D."/>
            <person name="Quatrano R.S."/>
            <person name="Mayer K.F.X."/>
            <person name="Goodstein D."/>
            <person name="Casacuberta J.M."/>
            <person name="Vandepoele K."/>
            <person name="Reski R."/>
            <person name="Cuming A.C."/>
            <person name="Tuskan G.A."/>
            <person name="Maumus F."/>
            <person name="Salse J."/>
            <person name="Schmutz J."/>
            <person name="Rensing S.A."/>
        </authorList>
    </citation>
    <scope>NUCLEOTIDE SEQUENCE [LARGE SCALE GENOMIC DNA]</scope>
    <source>
        <strain evidence="11 12">cv. Gransden 2004</strain>
    </source>
</reference>
<dbReference type="PANTHER" id="PTHR47808:SF2">
    <property type="entry name" value="LEM DOMAIN-CONTAINING PROTEIN 2"/>
    <property type="match status" value="1"/>
</dbReference>
<protein>
    <recommendedName>
        <fullName evidence="9">Man1/Src1-like C-terminal domain-containing protein</fullName>
    </recommendedName>
</protein>
<dbReference type="OMA" id="WVPENDV"/>
<evidence type="ECO:0000256" key="6">
    <source>
        <dbReference type="ARBA" id="ARBA00023242"/>
    </source>
</evidence>
<keyword evidence="6" id="KW-0539">Nucleus</keyword>
<dbReference type="STRING" id="3218.A0A2K1ICP4"/>
<organism evidence="10">
    <name type="scientific">Physcomitrium patens</name>
    <name type="common">Spreading-leaved earth moss</name>
    <name type="synonym">Physcomitrella patens</name>
    <dbReference type="NCBI Taxonomy" id="3218"/>
    <lineage>
        <taxon>Eukaryota</taxon>
        <taxon>Viridiplantae</taxon>
        <taxon>Streptophyta</taxon>
        <taxon>Embryophyta</taxon>
        <taxon>Bryophyta</taxon>
        <taxon>Bryophytina</taxon>
        <taxon>Bryopsida</taxon>
        <taxon>Funariidae</taxon>
        <taxon>Funariales</taxon>
        <taxon>Funariaceae</taxon>
        <taxon>Physcomitrium</taxon>
    </lineage>
</organism>
<dbReference type="FunCoup" id="A0A2K1ICP4">
    <property type="interactions" value="1744"/>
</dbReference>